<comment type="similarity">
    <text evidence="2 7">Belongs to the FPP/GGPP synthase family.</text>
</comment>
<dbReference type="Gene3D" id="1.10.600.10">
    <property type="entry name" value="Farnesyl Diphosphate Synthase"/>
    <property type="match status" value="1"/>
</dbReference>
<evidence type="ECO:0000256" key="6">
    <source>
        <dbReference type="ARBA" id="ARBA00023229"/>
    </source>
</evidence>
<accession>A0A418WKN5</accession>
<dbReference type="GO" id="GO:0004659">
    <property type="term" value="F:prenyltransferase activity"/>
    <property type="evidence" value="ECO:0007669"/>
    <property type="project" value="InterPro"/>
</dbReference>
<keyword evidence="5" id="KW-0460">Magnesium</keyword>
<proteinExistence type="inferred from homology"/>
<keyword evidence="4" id="KW-0479">Metal-binding</keyword>
<dbReference type="GO" id="GO:0016114">
    <property type="term" value="P:terpenoid biosynthetic process"/>
    <property type="evidence" value="ECO:0007669"/>
    <property type="project" value="UniProtKB-ARBA"/>
</dbReference>
<gene>
    <name evidence="8" type="ORF">D3876_10270</name>
</gene>
<dbReference type="OrthoDB" id="9805316at2"/>
<dbReference type="SFLD" id="SFLDG01017">
    <property type="entry name" value="Polyprenyl_Transferase_Like"/>
    <property type="match status" value="1"/>
</dbReference>
<dbReference type="SUPFAM" id="SSF48576">
    <property type="entry name" value="Terpenoid synthases"/>
    <property type="match status" value="1"/>
</dbReference>
<dbReference type="InterPro" id="IPR053378">
    <property type="entry name" value="Prenyl_diphosphate_synthase"/>
</dbReference>
<dbReference type="RefSeq" id="WP_119761935.1">
    <property type="nucleotide sequence ID" value="NZ_QYUM01000003.1"/>
</dbReference>
<comment type="cofactor">
    <cofactor evidence="1">
        <name>Mg(2+)</name>
        <dbReference type="ChEBI" id="CHEBI:18420"/>
    </cofactor>
</comment>
<keyword evidence="3 7" id="KW-0808">Transferase</keyword>
<dbReference type="InterPro" id="IPR008949">
    <property type="entry name" value="Isoprenoid_synthase_dom_sf"/>
</dbReference>
<keyword evidence="6" id="KW-0414">Isoprene biosynthesis</keyword>
<reference evidence="8 9" key="1">
    <citation type="submission" date="2018-09" db="EMBL/GenBank/DDBJ databases">
        <authorList>
            <person name="Zhu H."/>
        </authorList>
    </citation>
    <scope>NUCLEOTIDE SEQUENCE [LARGE SCALE GENOMIC DNA]</scope>
    <source>
        <strain evidence="8 9">K2R01-6</strain>
    </source>
</reference>
<dbReference type="PROSITE" id="PS00444">
    <property type="entry name" value="POLYPRENYL_SYNTHASE_2"/>
    <property type="match status" value="1"/>
</dbReference>
<evidence type="ECO:0000256" key="5">
    <source>
        <dbReference type="ARBA" id="ARBA00022842"/>
    </source>
</evidence>
<dbReference type="InterPro" id="IPR000092">
    <property type="entry name" value="Polyprenyl_synt"/>
</dbReference>
<comment type="caution">
    <text evidence="8">The sequence shown here is derived from an EMBL/GenBank/DDBJ whole genome shotgun (WGS) entry which is preliminary data.</text>
</comment>
<dbReference type="InterPro" id="IPR033749">
    <property type="entry name" value="Polyprenyl_synt_CS"/>
</dbReference>
<dbReference type="AlphaFoldDB" id="A0A418WKN5"/>
<evidence type="ECO:0000313" key="8">
    <source>
        <dbReference type="EMBL" id="RJF90601.1"/>
    </source>
</evidence>
<dbReference type="PANTHER" id="PTHR43281:SF1">
    <property type="entry name" value="FARNESYL DIPHOSPHATE SYNTHASE"/>
    <property type="match status" value="1"/>
</dbReference>
<evidence type="ECO:0000256" key="7">
    <source>
        <dbReference type="RuleBase" id="RU004466"/>
    </source>
</evidence>
<keyword evidence="9" id="KW-1185">Reference proteome</keyword>
<evidence type="ECO:0000256" key="4">
    <source>
        <dbReference type="ARBA" id="ARBA00022723"/>
    </source>
</evidence>
<name>A0A418WKN5_9SPHN</name>
<evidence type="ECO:0000256" key="1">
    <source>
        <dbReference type="ARBA" id="ARBA00001946"/>
    </source>
</evidence>
<dbReference type="NCBIfam" id="NF045485">
    <property type="entry name" value="FPPsyn"/>
    <property type="match status" value="1"/>
</dbReference>
<dbReference type="PANTHER" id="PTHR43281">
    <property type="entry name" value="FARNESYL DIPHOSPHATE SYNTHASE"/>
    <property type="match status" value="1"/>
</dbReference>
<protein>
    <submittedName>
        <fullName evidence="8">Polyprenyl synthetase family protein</fullName>
    </submittedName>
</protein>
<organism evidence="8 9">
    <name type="scientific">Sphingomonas cavernae</name>
    <dbReference type="NCBI Taxonomy" id="2320861"/>
    <lineage>
        <taxon>Bacteria</taxon>
        <taxon>Pseudomonadati</taxon>
        <taxon>Pseudomonadota</taxon>
        <taxon>Alphaproteobacteria</taxon>
        <taxon>Sphingomonadales</taxon>
        <taxon>Sphingomonadaceae</taxon>
        <taxon>Sphingomonas</taxon>
    </lineage>
</organism>
<evidence type="ECO:0000256" key="2">
    <source>
        <dbReference type="ARBA" id="ARBA00006706"/>
    </source>
</evidence>
<dbReference type="SFLD" id="SFLDS00005">
    <property type="entry name" value="Isoprenoid_Synthase_Type_I"/>
    <property type="match status" value="1"/>
</dbReference>
<dbReference type="FunFam" id="1.10.600.10:FF:000001">
    <property type="entry name" value="Geranylgeranyl diphosphate synthase"/>
    <property type="match status" value="1"/>
</dbReference>
<dbReference type="GO" id="GO:0046872">
    <property type="term" value="F:metal ion binding"/>
    <property type="evidence" value="ECO:0007669"/>
    <property type="project" value="UniProtKB-KW"/>
</dbReference>
<dbReference type="Pfam" id="PF00348">
    <property type="entry name" value="polyprenyl_synt"/>
    <property type="match status" value="1"/>
</dbReference>
<evidence type="ECO:0000256" key="3">
    <source>
        <dbReference type="ARBA" id="ARBA00022679"/>
    </source>
</evidence>
<sequence length="301" mass="31854">MICSSSTTLDLTVAFGRVRLEVDDLLDRLIVVPDDDRAVLFHAMRYAVMGGGKRLRPLLVTATCELFGGSRSQALLVGAAAECVHAQSLAHDDLPCMDDDDLRRGKPSVHNAFGEAVAVLAGDALLAFAFELLGRRDVHDDGSVRAELVRSLAEAVGAAGMAGGQVMDLVATQGVDAAEIAKMQELKTAALIGWCAEAGASLAGIPAEARASLTRYATSLGLAFQIVDDLLDIEGIPLRTGKRLGRDKAAGRHNLVTILGRDEARALASSTANQAIDCLGQFGERANLLRDLARFSVLRDH</sequence>
<dbReference type="EMBL" id="QYUM01000003">
    <property type="protein sequence ID" value="RJF90601.1"/>
    <property type="molecule type" value="Genomic_DNA"/>
</dbReference>
<dbReference type="Proteomes" id="UP000286100">
    <property type="component" value="Unassembled WGS sequence"/>
</dbReference>
<evidence type="ECO:0000313" key="9">
    <source>
        <dbReference type="Proteomes" id="UP000286100"/>
    </source>
</evidence>
<dbReference type="GO" id="GO:0005737">
    <property type="term" value="C:cytoplasm"/>
    <property type="evidence" value="ECO:0007669"/>
    <property type="project" value="UniProtKB-ARBA"/>
</dbReference>